<accession>A0A6P2YP61</accession>
<protein>
    <recommendedName>
        <fullName evidence="1">N-acetyltransferase domain-containing protein</fullName>
    </recommendedName>
</protein>
<dbReference type="AlphaFoldDB" id="A0A6P2YP61"/>
<sequence>MNRIHLSDIHVDDFTEQDIAPCLDYWYRSPSTLMESMNVDVDKLPSERRMRELLTILVRWNRSGAAPAPILAIRHMGRAIGVHELTHLSPGCSAVMHAHIWQARYRGIGIGSVSYPAAMRIFFDRFALKCIRFETPIDNLSAQSVKRKLGIEPQGEGTIDMPMLRTPVKTISYRVLRNELEDIEKFVNPIAG</sequence>
<dbReference type="SUPFAM" id="SSF55729">
    <property type="entry name" value="Acyl-CoA N-acyltransferases (Nat)"/>
    <property type="match status" value="1"/>
</dbReference>
<organism evidence="2 3">
    <name type="scientific">Burkholderia contaminans</name>
    <dbReference type="NCBI Taxonomy" id="488447"/>
    <lineage>
        <taxon>Bacteria</taxon>
        <taxon>Pseudomonadati</taxon>
        <taxon>Pseudomonadota</taxon>
        <taxon>Betaproteobacteria</taxon>
        <taxon>Burkholderiales</taxon>
        <taxon>Burkholderiaceae</taxon>
        <taxon>Burkholderia</taxon>
        <taxon>Burkholderia cepacia complex</taxon>
    </lineage>
</organism>
<name>A0A6P2YP61_9BURK</name>
<feature type="domain" description="N-acetyltransferase" evidence="1">
    <location>
        <begin position="14"/>
        <end position="151"/>
    </location>
</feature>
<dbReference type="GO" id="GO:0016747">
    <property type="term" value="F:acyltransferase activity, transferring groups other than amino-acyl groups"/>
    <property type="evidence" value="ECO:0007669"/>
    <property type="project" value="InterPro"/>
</dbReference>
<proteinExistence type="predicted"/>
<dbReference type="EMBL" id="CABVQT010000008">
    <property type="protein sequence ID" value="VWD24040.1"/>
    <property type="molecule type" value="Genomic_DNA"/>
</dbReference>
<evidence type="ECO:0000313" key="3">
    <source>
        <dbReference type="Proteomes" id="UP000494182"/>
    </source>
</evidence>
<dbReference type="InterPro" id="IPR000182">
    <property type="entry name" value="GNAT_dom"/>
</dbReference>
<dbReference type="InterPro" id="IPR016181">
    <property type="entry name" value="Acyl_CoA_acyltransferase"/>
</dbReference>
<evidence type="ECO:0000259" key="1">
    <source>
        <dbReference type="Pfam" id="PF13302"/>
    </source>
</evidence>
<gene>
    <name evidence="2" type="ORF">BCO71171_03430</name>
</gene>
<dbReference type="RefSeq" id="WP_174974008.1">
    <property type="nucleotide sequence ID" value="NZ_CABVQT010000008.1"/>
</dbReference>
<dbReference type="Pfam" id="PF13302">
    <property type="entry name" value="Acetyltransf_3"/>
    <property type="match status" value="1"/>
</dbReference>
<reference evidence="2 3" key="1">
    <citation type="submission" date="2019-09" db="EMBL/GenBank/DDBJ databases">
        <authorList>
            <person name="Depoorter E."/>
        </authorList>
    </citation>
    <scope>NUCLEOTIDE SEQUENCE [LARGE SCALE GENOMIC DNA]</scope>
    <source>
        <strain evidence="2">R-71171</strain>
    </source>
</reference>
<evidence type="ECO:0000313" key="2">
    <source>
        <dbReference type="EMBL" id="VWD24040.1"/>
    </source>
</evidence>
<dbReference type="Gene3D" id="3.40.630.30">
    <property type="match status" value="1"/>
</dbReference>
<dbReference type="Proteomes" id="UP000494182">
    <property type="component" value="Unassembled WGS sequence"/>
</dbReference>